<keyword evidence="2" id="KW-1185">Reference proteome</keyword>
<dbReference type="Proteomes" id="UP001055811">
    <property type="component" value="Linkage Group LG02"/>
</dbReference>
<gene>
    <name evidence="1" type="ORF">L2E82_10318</name>
</gene>
<evidence type="ECO:0000313" key="1">
    <source>
        <dbReference type="EMBL" id="KAI3780340.1"/>
    </source>
</evidence>
<name>A0ACB9GB78_CICIN</name>
<comment type="caution">
    <text evidence="1">The sequence shown here is derived from an EMBL/GenBank/DDBJ whole genome shotgun (WGS) entry which is preliminary data.</text>
</comment>
<proteinExistence type="predicted"/>
<organism evidence="1 2">
    <name type="scientific">Cichorium intybus</name>
    <name type="common">Chicory</name>
    <dbReference type="NCBI Taxonomy" id="13427"/>
    <lineage>
        <taxon>Eukaryota</taxon>
        <taxon>Viridiplantae</taxon>
        <taxon>Streptophyta</taxon>
        <taxon>Embryophyta</taxon>
        <taxon>Tracheophyta</taxon>
        <taxon>Spermatophyta</taxon>
        <taxon>Magnoliopsida</taxon>
        <taxon>eudicotyledons</taxon>
        <taxon>Gunneridae</taxon>
        <taxon>Pentapetalae</taxon>
        <taxon>asterids</taxon>
        <taxon>campanulids</taxon>
        <taxon>Asterales</taxon>
        <taxon>Asteraceae</taxon>
        <taxon>Cichorioideae</taxon>
        <taxon>Cichorieae</taxon>
        <taxon>Cichoriinae</taxon>
        <taxon>Cichorium</taxon>
    </lineage>
</organism>
<reference evidence="2" key="1">
    <citation type="journal article" date="2022" name="Mol. Ecol. Resour.">
        <title>The genomes of chicory, endive, great burdock and yacon provide insights into Asteraceae palaeo-polyploidization history and plant inulin production.</title>
        <authorList>
            <person name="Fan W."/>
            <person name="Wang S."/>
            <person name="Wang H."/>
            <person name="Wang A."/>
            <person name="Jiang F."/>
            <person name="Liu H."/>
            <person name="Zhao H."/>
            <person name="Xu D."/>
            <person name="Zhang Y."/>
        </authorList>
    </citation>
    <scope>NUCLEOTIDE SEQUENCE [LARGE SCALE GENOMIC DNA]</scope>
    <source>
        <strain evidence="2">cv. Punajuju</strain>
    </source>
</reference>
<protein>
    <submittedName>
        <fullName evidence="1">Uncharacterized protein</fullName>
    </submittedName>
</protein>
<accession>A0ACB9GB78</accession>
<dbReference type="EMBL" id="CM042010">
    <property type="protein sequence ID" value="KAI3780340.1"/>
    <property type="molecule type" value="Genomic_DNA"/>
</dbReference>
<sequence length="140" mass="16367">MLGELRLDTMKIYLYDSFLQGQYYNRLVEQGYIQKFKTEVFALLDSINYWNNRDIPRIDFDLEFIMEAWVPQLSGSLGDFAVWSCLLLEYAISGVRVPVHGDADYMPTDYAARVFRERMGHIFLGFPFKLLLDGVCENNL</sequence>
<reference evidence="1 2" key="2">
    <citation type="journal article" date="2022" name="Mol. Ecol. Resour.">
        <title>The genomes of chicory, endive, great burdock and yacon provide insights into Asteraceae paleo-polyploidization history and plant inulin production.</title>
        <authorList>
            <person name="Fan W."/>
            <person name="Wang S."/>
            <person name="Wang H."/>
            <person name="Wang A."/>
            <person name="Jiang F."/>
            <person name="Liu H."/>
            <person name="Zhao H."/>
            <person name="Xu D."/>
            <person name="Zhang Y."/>
        </authorList>
    </citation>
    <scope>NUCLEOTIDE SEQUENCE [LARGE SCALE GENOMIC DNA]</scope>
    <source>
        <strain evidence="2">cv. Punajuju</strain>
        <tissue evidence="1">Leaves</tissue>
    </source>
</reference>
<evidence type="ECO:0000313" key="2">
    <source>
        <dbReference type="Proteomes" id="UP001055811"/>
    </source>
</evidence>